<dbReference type="Proteomes" id="UP001162501">
    <property type="component" value="Chromosome 10"/>
</dbReference>
<dbReference type="EMBL" id="OX596094">
    <property type="protein sequence ID" value="CAI9692439.1"/>
    <property type="molecule type" value="Genomic_DNA"/>
</dbReference>
<name>A0ACB0DW87_RANTA</name>
<evidence type="ECO:0000313" key="1">
    <source>
        <dbReference type="EMBL" id="CAI9692439.1"/>
    </source>
</evidence>
<accession>A0ACB0DW87</accession>
<gene>
    <name evidence="1" type="ORF">MRATA1EN3_LOCUS3652</name>
</gene>
<proteinExistence type="predicted"/>
<organism evidence="1 2">
    <name type="scientific">Rangifer tarandus platyrhynchus</name>
    <name type="common">Svalbard reindeer</name>
    <dbReference type="NCBI Taxonomy" id="3082113"/>
    <lineage>
        <taxon>Eukaryota</taxon>
        <taxon>Metazoa</taxon>
        <taxon>Chordata</taxon>
        <taxon>Craniata</taxon>
        <taxon>Vertebrata</taxon>
        <taxon>Euteleostomi</taxon>
        <taxon>Mammalia</taxon>
        <taxon>Eutheria</taxon>
        <taxon>Laurasiatheria</taxon>
        <taxon>Artiodactyla</taxon>
        <taxon>Ruminantia</taxon>
        <taxon>Pecora</taxon>
        <taxon>Cervidae</taxon>
        <taxon>Odocoileinae</taxon>
        <taxon>Rangifer</taxon>
    </lineage>
</organism>
<protein>
    <submittedName>
        <fullName evidence="1">Uncharacterized protein</fullName>
    </submittedName>
</protein>
<evidence type="ECO:0000313" key="2">
    <source>
        <dbReference type="Proteomes" id="UP001162501"/>
    </source>
</evidence>
<reference evidence="1" key="1">
    <citation type="submission" date="2023-05" db="EMBL/GenBank/DDBJ databases">
        <authorList>
            <consortium name="ELIXIR-Norway"/>
        </authorList>
    </citation>
    <scope>NUCLEOTIDE SEQUENCE</scope>
</reference>
<sequence length="173" mass="19346">MYRAGRRGFVSPISRADLQDGDEAVRQESRTGRPLKMPAAPATIKATHLLRLVSARTRESRGRKSQRKRGMTLGLQKGRRKASCVSHGIHGPDDIGTHHQLDSVSGTRRRNTAGRYRCRHSGHRPRTPEETLRCREEPKAPLLPSTTPERDGFPAHKEVGEYPGAHDMSTKDK</sequence>